<dbReference type="PANTHER" id="PTHR11629:SF63">
    <property type="entry name" value="V-TYPE PROTON ATPASE SUBUNIT A"/>
    <property type="match status" value="1"/>
</dbReference>
<dbReference type="GO" id="GO:0046961">
    <property type="term" value="F:proton-transporting ATPase activity, rotational mechanism"/>
    <property type="evidence" value="ECO:0007669"/>
    <property type="project" value="InterPro"/>
</dbReference>
<feature type="transmembrane region" description="Helical" evidence="9">
    <location>
        <begin position="249"/>
        <end position="273"/>
    </location>
</feature>
<dbReference type="GO" id="GO:0000220">
    <property type="term" value="C:vacuolar proton-transporting V-type ATPase, V0 domain"/>
    <property type="evidence" value="ECO:0007669"/>
    <property type="project" value="InterPro"/>
</dbReference>
<evidence type="ECO:0000256" key="8">
    <source>
        <dbReference type="ARBA" id="ARBA00023136"/>
    </source>
</evidence>
<name>A0AAJ7SML6_PETMA</name>
<dbReference type="RefSeq" id="XP_032802137.1">
    <property type="nucleotide sequence ID" value="XM_032946246.1"/>
</dbReference>
<organism evidence="10 11">
    <name type="scientific">Petromyzon marinus</name>
    <name type="common">Sea lamprey</name>
    <dbReference type="NCBI Taxonomy" id="7757"/>
    <lineage>
        <taxon>Eukaryota</taxon>
        <taxon>Metazoa</taxon>
        <taxon>Chordata</taxon>
        <taxon>Craniata</taxon>
        <taxon>Vertebrata</taxon>
        <taxon>Cyclostomata</taxon>
        <taxon>Hyperoartia</taxon>
        <taxon>Petromyzontiformes</taxon>
        <taxon>Petromyzontidae</taxon>
        <taxon>Petromyzon</taxon>
    </lineage>
</organism>
<protein>
    <recommendedName>
        <fullName evidence="9">V-type proton ATPase subunit a</fullName>
    </recommendedName>
</protein>
<keyword evidence="10" id="KW-1185">Reference proteome</keyword>
<sequence length="673" mass="76911">MESFEPMDIALGNRELGFLTGVIGREKIPMFERMLWRVCRGNVFLRYADIDEQLEDPVTGDEMQKSVFILFYQGEQLKGRAIKICEGFRATLYPCPGSLEERSQMVAGVGTRLDDLNSVMGETEGHRRRVLEATAGSLPSWLVRVHKMKAIYHTLNLCNMDVTQKCLIAEIWCPISDVDKVRLALSRATERSGSTVPSILNRMVSEQNPPTFNRTNKFTSGFQNIVDAYGVGDYREVNPAPYTLITFPFLFAVMFGDLGHGIIMTLFALYLVIFEKKLSASRINNEIWTMFFGGRYIILLMGIFSMYTGLIYNDCFSKSINIFGSSWSVNAMFNASQWTKEDLEAHQVLQMNPVVPGVFNGPYPFGIDPIWNLAANKLNFLNPYKMKMSVIVGITHMVSGIILSLFNHIYFQKPWNIICDFVPEMIFILALLGYLVVLIFFKWIAYQAKESQHAPSILINFINMFLFTYDEKFVPMYNGQKEVQMFLVVLALLCVPWMLLIKPFVLRFQNKCMQKLLMGNGSEEAGIVQLDQLNMAPPDLHKEEFNFGDEFVHQAIHTIEYCLGCISNTASYLRLWALSLAHAQLSEVLWTMVVRSGFVMMTGYVGTAMVFFTFVGFEVLTIGVLLIMEGLSAFLHALRLHWVEFQNKFYTGTGYKFTPFSFHQLLQEKLHEE</sequence>
<evidence type="ECO:0000256" key="6">
    <source>
        <dbReference type="ARBA" id="ARBA00022989"/>
    </source>
</evidence>
<keyword evidence="8 9" id="KW-0472">Membrane</keyword>
<dbReference type="GO" id="GO:0007035">
    <property type="term" value="P:vacuolar acidification"/>
    <property type="evidence" value="ECO:0007669"/>
    <property type="project" value="TreeGrafter"/>
</dbReference>
<keyword evidence="5 9" id="KW-0375">Hydrogen ion transport</keyword>
<evidence type="ECO:0000256" key="4">
    <source>
        <dbReference type="ARBA" id="ARBA00022692"/>
    </source>
</evidence>
<feature type="transmembrane region" description="Helical" evidence="9">
    <location>
        <begin position="483"/>
        <end position="505"/>
    </location>
</feature>
<dbReference type="Pfam" id="PF01496">
    <property type="entry name" value="V_ATPase_I"/>
    <property type="match status" value="1"/>
</dbReference>
<feature type="transmembrane region" description="Helical" evidence="9">
    <location>
        <begin position="293"/>
        <end position="312"/>
    </location>
</feature>
<evidence type="ECO:0000256" key="7">
    <source>
        <dbReference type="ARBA" id="ARBA00023065"/>
    </source>
</evidence>
<comment type="subcellular location">
    <subcellularLocation>
        <location evidence="1">Membrane</location>
        <topology evidence="1">Multi-pass membrane protein</topology>
    </subcellularLocation>
</comment>
<evidence type="ECO:0000256" key="2">
    <source>
        <dbReference type="ARBA" id="ARBA00009904"/>
    </source>
</evidence>
<evidence type="ECO:0000256" key="1">
    <source>
        <dbReference type="ARBA" id="ARBA00004141"/>
    </source>
</evidence>
<feature type="transmembrane region" description="Helical" evidence="9">
    <location>
        <begin position="426"/>
        <end position="445"/>
    </location>
</feature>
<evidence type="ECO:0000256" key="3">
    <source>
        <dbReference type="ARBA" id="ARBA00022448"/>
    </source>
</evidence>
<evidence type="ECO:0000313" key="10">
    <source>
        <dbReference type="Proteomes" id="UP001318040"/>
    </source>
</evidence>
<dbReference type="GO" id="GO:0051117">
    <property type="term" value="F:ATPase binding"/>
    <property type="evidence" value="ECO:0007669"/>
    <property type="project" value="TreeGrafter"/>
</dbReference>
<feature type="transmembrane region" description="Helical" evidence="9">
    <location>
        <begin position="388"/>
        <end position="406"/>
    </location>
</feature>
<proteinExistence type="inferred from homology"/>
<comment type="function">
    <text evidence="9">Essential component of the vacuolar proton pump (V-ATPase), a multimeric enzyme that catalyzes the translocation of protons across the membranes. Required for assembly and activity of the V-ATPase.</text>
</comment>
<dbReference type="PIRSF" id="PIRSF001293">
    <property type="entry name" value="ATP6V0A1"/>
    <property type="match status" value="1"/>
</dbReference>
<comment type="similarity">
    <text evidence="2 9">Belongs to the V-ATPase 116 kDa subunit family.</text>
</comment>
<dbReference type="GO" id="GO:0005886">
    <property type="term" value="C:plasma membrane"/>
    <property type="evidence" value="ECO:0007669"/>
    <property type="project" value="TreeGrafter"/>
</dbReference>
<evidence type="ECO:0000313" key="11">
    <source>
        <dbReference type="RefSeq" id="XP_032802137.1"/>
    </source>
</evidence>
<feature type="transmembrane region" description="Helical" evidence="9">
    <location>
        <begin position="620"/>
        <end position="638"/>
    </location>
</feature>
<dbReference type="InterPro" id="IPR026028">
    <property type="entry name" value="V-type_ATPase_116kDa_su_euka"/>
</dbReference>
<gene>
    <name evidence="11" type="primary">LOC116938719</name>
</gene>
<keyword evidence="6 9" id="KW-1133">Transmembrane helix</keyword>
<evidence type="ECO:0000256" key="9">
    <source>
        <dbReference type="RuleBase" id="RU361189"/>
    </source>
</evidence>
<keyword evidence="3 9" id="KW-0813">Transport</keyword>
<dbReference type="AlphaFoldDB" id="A0AAJ7SML6"/>
<accession>A0AAJ7SML6</accession>
<dbReference type="PANTHER" id="PTHR11629">
    <property type="entry name" value="VACUOLAR PROTON ATPASES"/>
    <property type="match status" value="1"/>
</dbReference>
<dbReference type="InterPro" id="IPR002490">
    <property type="entry name" value="V-ATPase_116kDa_su"/>
</dbReference>
<evidence type="ECO:0000256" key="5">
    <source>
        <dbReference type="ARBA" id="ARBA00022781"/>
    </source>
</evidence>
<reference evidence="11" key="1">
    <citation type="submission" date="2025-08" db="UniProtKB">
        <authorList>
            <consortium name="RefSeq"/>
        </authorList>
    </citation>
    <scope>IDENTIFICATION</scope>
    <source>
        <tissue evidence="11">Sperm</tissue>
    </source>
</reference>
<keyword evidence="7 9" id="KW-0406">Ion transport</keyword>
<dbReference type="Proteomes" id="UP001318040">
    <property type="component" value="Chromosome 4"/>
</dbReference>
<feature type="transmembrane region" description="Helical" evidence="9">
    <location>
        <begin position="588"/>
        <end position="614"/>
    </location>
</feature>
<keyword evidence="4 9" id="KW-0812">Transmembrane</keyword>